<reference evidence="1 2" key="1">
    <citation type="submission" date="2023-11" db="EMBL/GenBank/DDBJ databases">
        <title>Arctic aerobic anoxygenic photoheterotroph Sediminicoccus rosea KRV36 adapts its photosynthesis to long days of polar summer.</title>
        <authorList>
            <person name="Tomasch J."/>
            <person name="Kopejtka K."/>
            <person name="Bily T."/>
            <person name="Gardiner A.T."/>
            <person name="Gardian Z."/>
            <person name="Shivaramu S."/>
            <person name="Koblizek M."/>
            <person name="Engelhardt F."/>
            <person name="Kaftan D."/>
        </authorList>
    </citation>
    <scope>NUCLEOTIDE SEQUENCE [LARGE SCALE GENOMIC DNA]</scope>
    <source>
        <strain evidence="1 2">R-30</strain>
    </source>
</reference>
<organism evidence="1 2">
    <name type="scientific">Sediminicoccus rosea</name>
    <dbReference type="NCBI Taxonomy" id="1225128"/>
    <lineage>
        <taxon>Bacteria</taxon>
        <taxon>Pseudomonadati</taxon>
        <taxon>Pseudomonadota</taxon>
        <taxon>Alphaproteobacteria</taxon>
        <taxon>Acetobacterales</taxon>
        <taxon>Roseomonadaceae</taxon>
        <taxon>Sediminicoccus</taxon>
    </lineage>
</organism>
<keyword evidence="2" id="KW-1185">Reference proteome</keyword>
<evidence type="ECO:0000313" key="2">
    <source>
        <dbReference type="Proteomes" id="UP001305521"/>
    </source>
</evidence>
<gene>
    <name evidence="1" type="ORF">R9Z33_00145</name>
</gene>
<dbReference type="Proteomes" id="UP001305521">
    <property type="component" value="Chromosome"/>
</dbReference>
<protein>
    <recommendedName>
        <fullName evidence="3">RidA family protein</fullName>
    </recommendedName>
</protein>
<dbReference type="EMBL" id="CP137852">
    <property type="protein sequence ID" value="WPB85299.1"/>
    <property type="molecule type" value="Genomic_DNA"/>
</dbReference>
<accession>A0ABZ0PI19</accession>
<name>A0ABZ0PI19_9PROT</name>
<evidence type="ECO:0008006" key="3">
    <source>
        <dbReference type="Google" id="ProtNLM"/>
    </source>
</evidence>
<evidence type="ECO:0000313" key="1">
    <source>
        <dbReference type="EMBL" id="WPB85299.1"/>
    </source>
</evidence>
<dbReference type="RefSeq" id="WP_318649265.1">
    <property type="nucleotide sequence ID" value="NZ_CP137852.1"/>
</dbReference>
<sequence>MQPRSVPFAPGGYRFVPGRQFSGGVAAEPGFALRRVRFREPLPLARGLAAARAILDALGRPPEALAACELRSPLPLPIAEFLAFNETYLAALRANGFAAHPPYPIGRSNLAPILAPPAEVALFAVTFTVPRAGQAEGAGGTDFFISGKPETSAAASFEEGIVGGADVSPAGLRVKAEYVMAELRARMAELGVEEHRVTGAQAYTIHPLEPVLEIVTGRLPLAWGGLTLVPAHPPVTGLAFEVDLRAISEECVA</sequence>
<proteinExistence type="predicted"/>